<dbReference type="EMBL" id="JAPDOD010000021">
    <property type="protein sequence ID" value="MDA0162851.1"/>
    <property type="molecule type" value="Genomic_DNA"/>
</dbReference>
<feature type="transmembrane region" description="Helical" evidence="1">
    <location>
        <begin position="80"/>
        <end position="113"/>
    </location>
</feature>
<evidence type="ECO:0000313" key="2">
    <source>
        <dbReference type="EMBL" id="MDA0162851.1"/>
    </source>
</evidence>
<evidence type="ECO:0000256" key="1">
    <source>
        <dbReference type="SAM" id="Phobius"/>
    </source>
</evidence>
<dbReference type="Pfam" id="PF22564">
    <property type="entry name" value="HAAS"/>
    <property type="match status" value="1"/>
</dbReference>
<keyword evidence="3" id="KW-1185">Reference proteome</keyword>
<protein>
    <submittedName>
        <fullName evidence="2">Uncharacterized protein</fullName>
    </submittedName>
</protein>
<name>A0A9X3MW23_9ACTN</name>
<dbReference type="AlphaFoldDB" id="A0A9X3MW23"/>
<accession>A0A9X3MW23</accession>
<dbReference type="Proteomes" id="UP001149140">
    <property type="component" value="Unassembled WGS sequence"/>
</dbReference>
<feature type="transmembrane region" description="Helical" evidence="1">
    <location>
        <begin position="125"/>
        <end position="144"/>
    </location>
</feature>
<comment type="caution">
    <text evidence="2">The sequence shown here is derived from an EMBL/GenBank/DDBJ whole genome shotgun (WGS) entry which is preliminary data.</text>
</comment>
<dbReference type="RefSeq" id="WP_270042091.1">
    <property type="nucleotide sequence ID" value="NZ_JAPDOD010000021.1"/>
</dbReference>
<proteinExistence type="predicted"/>
<keyword evidence="1" id="KW-0812">Transmembrane</keyword>
<feature type="transmembrane region" description="Helical" evidence="1">
    <location>
        <begin position="164"/>
        <end position="182"/>
    </location>
</feature>
<keyword evidence="1" id="KW-0472">Membrane</keyword>
<reference evidence="2" key="1">
    <citation type="submission" date="2022-10" db="EMBL/GenBank/DDBJ databases">
        <title>The WGS of Solirubrobacter ginsenosidimutans DSM 21036.</title>
        <authorList>
            <person name="Jiang Z."/>
        </authorList>
    </citation>
    <scope>NUCLEOTIDE SEQUENCE</scope>
    <source>
        <strain evidence="2">DSM 21036</strain>
    </source>
</reference>
<keyword evidence="1" id="KW-1133">Transmembrane helix</keyword>
<evidence type="ECO:0000313" key="3">
    <source>
        <dbReference type="Proteomes" id="UP001149140"/>
    </source>
</evidence>
<gene>
    <name evidence="2" type="ORF">OM076_21435</name>
</gene>
<sequence>MHPLAEDYLDRLERAADHLPRARRRELVDDIEAHLGEALGPNPIDAEVLTELERLGEPEVIAEAEAPRPVPSDERGRREWAALGLILFGISVGPALFGLLAALAWPVGVVLLWRSRAWNVRDKLIGTLLVPVVSLSSALVWESIRRPAYCGLRLCEQNETAQLVLYVIAYAVPIGVLVYLAWRARLALYFLKYERRDQSGRVV</sequence>
<organism evidence="2 3">
    <name type="scientific">Solirubrobacter ginsenosidimutans</name>
    <dbReference type="NCBI Taxonomy" id="490573"/>
    <lineage>
        <taxon>Bacteria</taxon>
        <taxon>Bacillati</taxon>
        <taxon>Actinomycetota</taxon>
        <taxon>Thermoleophilia</taxon>
        <taxon>Solirubrobacterales</taxon>
        <taxon>Solirubrobacteraceae</taxon>
        <taxon>Solirubrobacter</taxon>
    </lineage>
</organism>